<protein>
    <submittedName>
        <fullName evidence="2">Uncharacterized protein</fullName>
    </submittedName>
</protein>
<dbReference type="Proteomes" id="UP000298787">
    <property type="component" value="Unassembled WGS sequence"/>
</dbReference>
<feature type="region of interest" description="Disordered" evidence="1">
    <location>
        <begin position="112"/>
        <end position="168"/>
    </location>
</feature>
<name>A0A4U5TWI8_COLLU</name>
<proteinExistence type="predicted"/>
<feature type="compositionally biased region" description="Acidic residues" evidence="1">
    <location>
        <begin position="144"/>
        <end position="161"/>
    </location>
</feature>
<dbReference type="EMBL" id="ML240480">
    <property type="protein sequence ID" value="TKS65161.1"/>
    <property type="molecule type" value="Genomic_DNA"/>
</dbReference>
<gene>
    <name evidence="2" type="ORF">D9C73_028127</name>
</gene>
<feature type="compositionally biased region" description="Basic residues" evidence="1">
    <location>
        <begin position="15"/>
        <end position="29"/>
    </location>
</feature>
<evidence type="ECO:0000313" key="3">
    <source>
        <dbReference type="Proteomes" id="UP000298787"/>
    </source>
</evidence>
<evidence type="ECO:0000256" key="1">
    <source>
        <dbReference type="SAM" id="MobiDB-lite"/>
    </source>
</evidence>
<sequence length="401" mass="45356">MRNGAEEEEEEMITMRRRRQQQRQQRFARRPHDTLRLRERKNKRHDPLLCKCLVAMGMYHLVDRFDNFNRFIRMSSAQCRLYGPEFVVKYAKLHARIEALCSSAFSALDDFGPRDVLDGEPEEEEEEEEEEEAAAAAAAAAEAAADEEEEEAAAEKEEEEAAAAAAAAEKVEAAAAAAEKEEEEEAVVFCRDPLCLVDDFQDGQPPFCNCPRHQILCTMTDTRSCGECVRPVARTIVNLLQDQLKEEVRRAALRLMNKEKLMEWIKLNMCDQCLCKKDQLDGLLNTVKNTEEPGLMQLSSSLILIVTKVLKGKKCTECLQAGHPVHSPADCATLRMMTLLAMRPASYHYLTRSLAHTLTKQSYIASRLIGDVILLQDQLDLDPILQEQLQEPLNESSGLQE</sequence>
<reference evidence="2 3" key="1">
    <citation type="submission" date="2019-01" db="EMBL/GenBank/DDBJ databases">
        <title>Genome Assembly of Collichthys lucidus.</title>
        <authorList>
            <person name="Cai M."/>
            <person name="Xiao S."/>
        </authorList>
    </citation>
    <scope>NUCLEOTIDE SEQUENCE [LARGE SCALE GENOMIC DNA]</scope>
    <source>
        <strain evidence="2">JT15FE1705JMU</strain>
        <tissue evidence="2">Muscle</tissue>
    </source>
</reference>
<keyword evidence="3" id="KW-1185">Reference proteome</keyword>
<feature type="region of interest" description="Disordered" evidence="1">
    <location>
        <begin position="1"/>
        <end position="40"/>
    </location>
</feature>
<feature type="compositionally biased region" description="Acidic residues" evidence="1">
    <location>
        <begin position="1"/>
        <end position="12"/>
    </location>
</feature>
<feature type="compositionally biased region" description="Acidic residues" evidence="1">
    <location>
        <begin position="118"/>
        <end position="133"/>
    </location>
</feature>
<dbReference type="AlphaFoldDB" id="A0A4U5TWI8"/>
<feature type="compositionally biased region" description="Low complexity" evidence="1">
    <location>
        <begin position="134"/>
        <end position="143"/>
    </location>
</feature>
<accession>A0A4U5TWI8</accession>
<organism evidence="2 3">
    <name type="scientific">Collichthys lucidus</name>
    <name type="common">Big head croaker</name>
    <name type="synonym">Sciaena lucida</name>
    <dbReference type="NCBI Taxonomy" id="240159"/>
    <lineage>
        <taxon>Eukaryota</taxon>
        <taxon>Metazoa</taxon>
        <taxon>Chordata</taxon>
        <taxon>Craniata</taxon>
        <taxon>Vertebrata</taxon>
        <taxon>Euteleostomi</taxon>
        <taxon>Actinopterygii</taxon>
        <taxon>Neopterygii</taxon>
        <taxon>Teleostei</taxon>
        <taxon>Neoteleostei</taxon>
        <taxon>Acanthomorphata</taxon>
        <taxon>Eupercaria</taxon>
        <taxon>Sciaenidae</taxon>
        <taxon>Collichthys</taxon>
    </lineage>
</organism>
<evidence type="ECO:0000313" key="2">
    <source>
        <dbReference type="EMBL" id="TKS65161.1"/>
    </source>
</evidence>